<accession>A0A285PIY4</accession>
<protein>
    <submittedName>
        <fullName evidence="1">Uncharacterized protein</fullName>
    </submittedName>
</protein>
<organism evidence="1 2">
    <name type="scientific">Cohaesibacter gelatinilyticus</name>
    <dbReference type="NCBI Taxonomy" id="372072"/>
    <lineage>
        <taxon>Bacteria</taxon>
        <taxon>Pseudomonadati</taxon>
        <taxon>Pseudomonadota</taxon>
        <taxon>Alphaproteobacteria</taxon>
        <taxon>Hyphomicrobiales</taxon>
        <taxon>Cohaesibacteraceae</taxon>
    </lineage>
</organism>
<sequence length="68" mass="7768">MAERGALRPQVCMIAQTRAKPESDDMQLAKGVPLEPLKTRHLLKRLDINEWALRLVAFNITLKRTSLN</sequence>
<proteinExistence type="predicted"/>
<evidence type="ECO:0000313" key="2">
    <source>
        <dbReference type="Proteomes" id="UP000219439"/>
    </source>
</evidence>
<gene>
    <name evidence="1" type="ORF">SAMN06265368_3185</name>
</gene>
<dbReference type="EMBL" id="OBEL01000003">
    <property type="protein sequence ID" value="SNZ20086.1"/>
    <property type="molecule type" value="Genomic_DNA"/>
</dbReference>
<reference evidence="1 2" key="1">
    <citation type="submission" date="2017-09" db="EMBL/GenBank/DDBJ databases">
        <authorList>
            <person name="Ehlers B."/>
            <person name="Leendertz F.H."/>
        </authorList>
    </citation>
    <scope>NUCLEOTIDE SEQUENCE [LARGE SCALE GENOMIC DNA]</scope>
    <source>
        <strain evidence="1 2">DSM 18289</strain>
    </source>
</reference>
<evidence type="ECO:0000313" key="1">
    <source>
        <dbReference type="EMBL" id="SNZ20086.1"/>
    </source>
</evidence>
<keyword evidence="2" id="KW-1185">Reference proteome</keyword>
<dbReference type="Proteomes" id="UP000219439">
    <property type="component" value="Unassembled WGS sequence"/>
</dbReference>
<name>A0A285PIY4_9HYPH</name>
<dbReference type="AlphaFoldDB" id="A0A285PIY4"/>